<dbReference type="Gene3D" id="3.40.1090.10">
    <property type="entry name" value="Cytosolic phospholipase A2 catalytic domain"/>
    <property type="match status" value="1"/>
</dbReference>
<gene>
    <name evidence="7" type="ORF">C1O66_11155</name>
</gene>
<keyword evidence="1 4" id="KW-0378">Hydrolase</keyword>
<dbReference type="PANTHER" id="PTHR14226">
    <property type="entry name" value="NEUROPATHY TARGET ESTERASE/SWISS CHEESE D.MELANOGASTER"/>
    <property type="match status" value="1"/>
</dbReference>
<dbReference type="EMBL" id="POSP01000003">
    <property type="protein sequence ID" value="PND38024.1"/>
    <property type="molecule type" value="Genomic_DNA"/>
</dbReference>
<evidence type="ECO:0000313" key="8">
    <source>
        <dbReference type="Proteomes" id="UP000235916"/>
    </source>
</evidence>
<evidence type="ECO:0000259" key="6">
    <source>
        <dbReference type="PROSITE" id="PS51635"/>
    </source>
</evidence>
<evidence type="ECO:0000256" key="5">
    <source>
        <dbReference type="SAM" id="MobiDB-lite"/>
    </source>
</evidence>
<evidence type="ECO:0000256" key="4">
    <source>
        <dbReference type="PROSITE-ProRule" id="PRU01161"/>
    </source>
</evidence>
<evidence type="ECO:0000313" key="7">
    <source>
        <dbReference type="EMBL" id="PND38024.1"/>
    </source>
</evidence>
<dbReference type="PROSITE" id="PS51635">
    <property type="entry name" value="PNPLA"/>
    <property type="match status" value="1"/>
</dbReference>
<name>A0A2N8KX33_9BURK</name>
<organism evidence="7 8">
    <name type="scientific">Kinneretia aquatilis</name>
    <dbReference type="NCBI Taxonomy" id="2070761"/>
    <lineage>
        <taxon>Bacteria</taxon>
        <taxon>Pseudomonadati</taxon>
        <taxon>Pseudomonadota</taxon>
        <taxon>Betaproteobacteria</taxon>
        <taxon>Burkholderiales</taxon>
        <taxon>Sphaerotilaceae</taxon>
        <taxon>Roseateles</taxon>
    </lineage>
</organism>
<dbReference type="RefSeq" id="WP_102767944.1">
    <property type="nucleotide sequence ID" value="NZ_POSP01000003.1"/>
</dbReference>
<proteinExistence type="predicted"/>
<dbReference type="InterPro" id="IPR002641">
    <property type="entry name" value="PNPLA_dom"/>
</dbReference>
<keyword evidence="3 4" id="KW-0443">Lipid metabolism</keyword>
<evidence type="ECO:0000256" key="2">
    <source>
        <dbReference type="ARBA" id="ARBA00022963"/>
    </source>
</evidence>
<evidence type="ECO:0000256" key="1">
    <source>
        <dbReference type="ARBA" id="ARBA00022801"/>
    </source>
</evidence>
<dbReference type="OrthoDB" id="9798773at2"/>
<protein>
    <submittedName>
        <fullName evidence="7">Patatin</fullName>
    </submittedName>
</protein>
<keyword evidence="2 4" id="KW-0442">Lipid degradation</keyword>
<accession>A0A2N8KX33</accession>
<feature type="active site" description="Nucleophile" evidence="4">
    <location>
        <position position="53"/>
    </location>
</feature>
<dbReference type="Pfam" id="PF01734">
    <property type="entry name" value="Patatin"/>
    <property type="match status" value="1"/>
</dbReference>
<dbReference type="SUPFAM" id="SSF52151">
    <property type="entry name" value="FabD/lysophospholipase-like"/>
    <property type="match status" value="1"/>
</dbReference>
<comment type="caution">
    <text evidence="7">The sequence shown here is derived from an EMBL/GenBank/DDBJ whole genome shotgun (WGS) entry which is preliminary data.</text>
</comment>
<feature type="short sequence motif" description="GXSXG" evidence="4">
    <location>
        <begin position="51"/>
        <end position="55"/>
    </location>
</feature>
<dbReference type="PANTHER" id="PTHR14226:SF57">
    <property type="entry name" value="BLR7027 PROTEIN"/>
    <property type="match status" value="1"/>
</dbReference>
<feature type="domain" description="PNPLA" evidence="6">
    <location>
        <begin position="9"/>
        <end position="233"/>
    </location>
</feature>
<dbReference type="Proteomes" id="UP000235916">
    <property type="component" value="Unassembled WGS sequence"/>
</dbReference>
<dbReference type="AlphaFoldDB" id="A0A2N8KX33"/>
<dbReference type="GO" id="GO:0016787">
    <property type="term" value="F:hydrolase activity"/>
    <property type="evidence" value="ECO:0007669"/>
    <property type="project" value="UniProtKB-UniRule"/>
</dbReference>
<feature type="compositionally biased region" description="Basic and acidic residues" evidence="5">
    <location>
        <begin position="407"/>
        <end position="421"/>
    </location>
</feature>
<keyword evidence="8" id="KW-1185">Reference proteome</keyword>
<comment type="caution">
    <text evidence="4">Lacks conserved residue(s) required for the propagation of feature annotation.</text>
</comment>
<feature type="active site" description="Proton acceptor" evidence="4">
    <location>
        <position position="220"/>
    </location>
</feature>
<sequence>MNQPATTALVLSGGGARAAYQVGVLQAITAMRRQHQHSRGDPANPFGVIVGTSAGAINGAALACHADHYDAGVDQLAEVWSQFSAEQVYRSDALGVARSGARWLSMMSLGWALARFRPRSLLDNTPLGGLLSRLVPMSRLPSMLARGHLQALAVTASSYSSGEHVSFYQAARPIAPWLRSSRLAVPTMLTQEHLLASSAIPFIFPATRLHHDGLGAWYGDGSMRQTAPLSPAIHLGARRLLIIGAGRMHEPALQRESSSAYPSLAQVAGHALSGIFLDALAVDIERMERINRTLALLPPEALAETPLRPLDALVIAPSQRLDDIAARHLESLPRAVRTLLRGTGVGKTAPGGPRPQGAALASYLLFEAPYTRELMALGQADTWAQGHKVARFFGWQTLEKAAPQPREGARPVDSELKPWPA</sequence>
<dbReference type="InterPro" id="IPR016035">
    <property type="entry name" value="Acyl_Trfase/lysoPLipase"/>
</dbReference>
<dbReference type="GO" id="GO:0016042">
    <property type="term" value="P:lipid catabolic process"/>
    <property type="evidence" value="ECO:0007669"/>
    <property type="project" value="UniProtKB-UniRule"/>
</dbReference>
<reference evidence="7 8" key="1">
    <citation type="submission" date="2018-01" db="EMBL/GenBank/DDBJ databases">
        <title>Draft genome sequence of Paucibacter aquatile CR182 isolated from freshwater of the Nakdong River.</title>
        <authorList>
            <person name="Choi A."/>
            <person name="Chung E.J."/>
        </authorList>
    </citation>
    <scope>NUCLEOTIDE SEQUENCE [LARGE SCALE GENOMIC DNA]</scope>
    <source>
        <strain evidence="7 8">CR182</strain>
    </source>
</reference>
<dbReference type="InterPro" id="IPR050301">
    <property type="entry name" value="NTE"/>
</dbReference>
<feature type="region of interest" description="Disordered" evidence="5">
    <location>
        <begin position="401"/>
        <end position="421"/>
    </location>
</feature>
<evidence type="ECO:0000256" key="3">
    <source>
        <dbReference type="ARBA" id="ARBA00023098"/>
    </source>
</evidence>